<dbReference type="EMBL" id="MDCJ01000007">
    <property type="protein sequence ID" value="ODS05471.1"/>
    <property type="molecule type" value="Genomic_DNA"/>
</dbReference>
<feature type="domain" description="Lysozyme inhibitor LprI-like N-terminal" evidence="2">
    <location>
        <begin position="58"/>
        <end position="143"/>
    </location>
</feature>
<keyword evidence="1" id="KW-0732">Signal</keyword>
<comment type="caution">
    <text evidence="3">The sequence shown here is derived from an EMBL/GenBank/DDBJ whole genome shotgun (WGS) entry which is preliminary data.</text>
</comment>
<gene>
    <name evidence="3" type="ORF">VSF3289_04612</name>
</gene>
<dbReference type="Gene3D" id="1.20.1270.180">
    <property type="match status" value="1"/>
</dbReference>
<dbReference type="Proteomes" id="UP000095131">
    <property type="component" value="Unassembled WGS sequence"/>
</dbReference>
<evidence type="ECO:0000259" key="2">
    <source>
        <dbReference type="Pfam" id="PF07007"/>
    </source>
</evidence>
<sequence>MNDFGIMKKPIAMIVASMFSLSSVFAVAQTSEVPIVASSDDVVNQCEFSPAACDVMAGYDIADDKLNDVYQNIVGKIESNQFDGYLVAKDEIKTSLVVAQRTWLKYRDAHCDAYYTLFSGGTSKNIDRMICLTEMTEQRILVLQKLYL</sequence>
<feature type="chain" id="PRO_5009139488" description="Lysozyme inhibitor LprI-like N-terminal domain-containing protein" evidence="1">
    <location>
        <begin position="29"/>
        <end position="148"/>
    </location>
</feature>
<proteinExistence type="predicted"/>
<dbReference type="RefSeq" id="WP_069448284.1">
    <property type="nucleotide sequence ID" value="NZ_MDCJ01000007.1"/>
</dbReference>
<dbReference type="InterPro" id="IPR009739">
    <property type="entry name" value="LprI-like_N"/>
</dbReference>
<name>A0A1E3WI46_9VIBR</name>
<evidence type="ECO:0000313" key="4">
    <source>
        <dbReference type="Proteomes" id="UP000095131"/>
    </source>
</evidence>
<dbReference type="OrthoDB" id="7340239at2"/>
<dbReference type="Pfam" id="PF07007">
    <property type="entry name" value="LprI"/>
    <property type="match status" value="1"/>
</dbReference>
<accession>A0A1E3WI46</accession>
<protein>
    <recommendedName>
        <fullName evidence="2">Lysozyme inhibitor LprI-like N-terminal domain-containing protein</fullName>
    </recommendedName>
</protein>
<feature type="signal peptide" evidence="1">
    <location>
        <begin position="1"/>
        <end position="28"/>
    </location>
</feature>
<evidence type="ECO:0000256" key="1">
    <source>
        <dbReference type="SAM" id="SignalP"/>
    </source>
</evidence>
<evidence type="ECO:0000313" key="3">
    <source>
        <dbReference type="EMBL" id="ODS05471.1"/>
    </source>
</evidence>
<organism evidence="3 4">
    <name type="scientific">Vibrio scophthalmi</name>
    <dbReference type="NCBI Taxonomy" id="45658"/>
    <lineage>
        <taxon>Bacteria</taxon>
        <taxon>Pseudomonadati</taxon>
        <taxon>Pseudomonadota</taxon>
        <taxon>Gammaproteobacteria</taxon>
        <taxon>Vibrionales</taxon>
        <taxon>Vibrionaceae</taxon>
        <taxon>Vibrio</taxon>
    </lineage>
</organism>
<dbReference type="AlphaFoldDB" id="A0A1E3WI46"/>
<dbReference type="PATRIC" id="fig|45658.8.peg.4611"/>
<reference evidence="3 4" key="1">
    <citation type="submission" date="2016-08" db="EMBL/GenBank/DDBJ databases">
        <title>Genome sequencing of Vibrio scophthalmi strain FP3289, an isolated from Paralichthys olivaceus.</title>
        <authorList>
            <person name="Han H.-J."/>
        </authorList>
    </citation>
    <scope>NUCLEOTIDE SEQUENCE [LARGE SCALE GENOMIC DNA]</scope>
    <source>
        <strain evidence="3 4">FP3289</strain>
    </source>
</reference>